<dbReference type="GO" id="GO:0016251">
    <property type="term" value="F:RNA polymerase II general transcription initiation factor activity"/>
    <property type="evidence" value="ECO:0007669"/>
    <property type="project" value="InterPro"/>
</dbReference>
<protein>
    <submittedName>
        <fullName evidence="2">Uncharacterized protein</fullName>
    </submittedName>
</protein>
<organism evidence="2 3">
    <name type="scientific">Clytia hemisphaerica</name>
    <dbReference type="NCBI Taxonomy" id="252671"/>
    <lineage>
        <taxon>Eukaryota</taxon>
        <taxon>Metazoa</taxon>
        <taxon>Cnidaria</taxon>
        <taxon>Hydrozoa</taxon>
        <taxon>Hydroidolina</taxon>
        <taxon>Leptothecata</taxon>
        <taxon>Obeliida</taxon>
        <taxon>Clytiidae</taxon>
        <taxon>Clytia</taxon>
    </lineage>
</organism>
<keyword evidence="3" id="KW-1185">Reference proteome</keyword>
<name>A0A7M5VGT6_9CNID</name>
<reference evidence="2" key="1">
    <citation type="submission" date="2021-01" db="UniProtKB">
        <authorList>
            <consortium name="EnsemblMetazoa"/>
        </authorList>
    </citation>
    <scope>IDENTIFICATION</scope>
</reference>
<dbReference type="AlphaFoldDB" id="A0A7M5VGT6"/>
<evidence type="ECO:0000313" key="3">
    <source>
        <dbReference type="Proteomes" id="UP000594262"/>
    </source>
</evidence>
<proteinExistence type="predicted"/>
<dbReference type="Proteomes" id="UP000594262">
    <property type="component" value="Unplaced"/>
</dbReference>
<dbReference type="GO" id="GO:0009301">
    <property type="term" value="P:snRNA transcription"/>
    <property type="evidence" value="ECO:0007669"/>
    <property type="project" value="InterPro"/>
</dbReference>
<dbReference type="InterPro" id="IPR001005">
    <property type="entry name" value="SANT/Myb"/>
</dbReference>
<dbReference type="GO" id="GO:0016604">
    <property type="term" value="C:nuclear body"/>
    <property type="evidence" value="ECO:0007669"/>
    <property type="project" value="TreeGrafter"/>
</dbReference>
<evidence type="ECO:0000313" key="2">
    <source>
        <dbReference type="EnsemblMetazoa" id="CLYHEMP012097.1"/>
    </source>
</evidence>
<sequence length="304" mass="33859">MADNKKQGKSRKRKTTNEKNTSLQSTLWTYDEKQKFVSALCKGPPYRHENGSINWMQLKRFIGTKTLQEVKHFAKTFHAMEHGTAYEEFSTRAAIDVWRQLAEKSKGEGDNIADVCIPQALTVAALEPINASPMGEGSTSATSSSAPSYRNIYTYLSAITRGAEGPVLNSSESAIVLSMLEDLILTLSKSQTLIQREFLHSSYPELRSILQTQEGQEANSRNVHFNSINPFGVPFDILDFQLLEQCMEKGNTAAVDSESAIEKRPASRQSKRKTKANDSDAQKSPVQTRSKRKSSEEKDTDNGV</sequence>
<dbReference type="Pfam" id="PF11035">
    <property type="entry name" value="SNAPC2"/>
    <property type="match status" value="1"/>
</dbReference>
<dbReference type="InterPro" id="IPR021281">
    <property type="entry name" value="SNAPC2"/>
</dbReference>
<evidence type="ECO:0000256" key="1">
    <source>
        <dbReference type="SAM" id="MobiDB-lite"/>
    </source>
</evidence>
<dbReference type="CDD" id="cd00167">
    <property type="entry name" value="SANT"/>
    <property type="match status" value="1"/>
</dbReference>
<feature type="region of interest" description="Disordered" evidence="1">
    <location>
        <begin position="253"/>
        <end position="304"/>
    </location>
</feature>
<dbReference type="GeneID" id="136816940"/>
<dbReference type="SUPFAM" id="SSF46689">
    <property type="entry name" value="Homeodomain-like"/>
    <property type="match status" value="1"/>
</dbReference>
<dbReference type="OrthoDB" id="49058at2759"/>
<feature type="region of interest" description="Disordered" evidence="1">
    <location>
        <begin position="1"/>
        <end position="22"/>
    </location>
</feature>
<dbReference type="PANTHER" id="PTHR15132:SF1">
    <property type="entry name" value="SNRNA-ACTIVATING PROTEIN COMPLEX SUBUNIT 2"/>
    <property type="match status" value="1"/>
</dbReference>
<dbReference type="InterPro" id="IPR009057">
    <property type="entry name" value="Homeodomain-like_sf"/>
</dbReference>
<dbReference type="PANTHER" id="PTHR15132">
    <property type="entry name" value="SNRNA-ACTIVATING PROTEIN COMPLEX SUBUNIT 2"/>
    <property type="match status" value="1"/>
</dbReference>
<feature type="compositionally biased region" description="Basic and acidic residues" evidence="1">
    <location>
        <begin position="293"/>
        <end position="304"/>
    </location>
</feature>
<dbReference type="RefSeq" id="XP_066929382.1">
    <property type="nucleotide sequence ID" value="XM_067073281.1"/>
</dbReference>
<accession>A0A7M5VGT6</accession>
<dbReference type="EnsemblMetazoa" id="CLYHEMT012097.1">
    <property type="protein sequence ID" value="CLYHEMP012097.1"/>
    <property type="gene ID" value="CLYHEMG012097"/>
</dbReference>